<keyword evidence="3" id="KW-1185">Reference proteome</keyword>
<dbReference type="AlphaFoldDB" id="A0A2K3PSS5"/>
<evidence type="ECO:0000313" key="2">
    <source>
        <dbReference type="EMBL" id="PNY18342.1"/>
    </source>
</evidence>
<evidence type="ECO:0000313" key="3">
    <source>
        <dbReference type="Proteomes" id="UP000236621"/>
    </source>
</evidence>
<name>A0A2K3PSS5_9HYPO</name>
<protein>
    <submittedName>
        <fullName evidence="2">Uncharacterized protein</fullName>
    </submittedName>
</protein>
<feature type="region of interest" description="Disordered" evidence="1">
    <location>
        <begin position="144"/>
        <end position="163"/>
    </location>
</feature>
<comment type="caution">
    <text evidence="2">The sequence shown here is derived from an EMBL/GenBank/DDBJ whole genome shotgun (WGS) entry which is preliminary data.</text>
</comment>
<sequence>MSKPRPDVGLAKGYVEALEHRLAVTEDALLQILSVASDDMVESAYGSGGNNPSRTAYTGIAACGEVRKTDLLTRWEQFPLTTAGDVRRWARQGPRRPGRPARPSVEHICGRPALPTLSNTDGEMEKSSASAGNDVLSGELQADHGHGLRESTPPLPDHRGGKNAQTFTLSLSFRKRYLW</sequence>
<feature type="compositionally biased region" description="Polar residues" evidence="1">
    <location>
        <begin position="116"/>
        <end position="131"/>
    </location>
</feature>
<feature type="region of interest" description="Disordered" evidence="1">
    <location>
        <begin position="90"/>
        <end position="132"/>
    </location>
</feature>
<dbReference type="EMBL" id="NRSZ01001314">
    <property type="protein sequence ID" value="PNY18342.1"/>
    <property type="molecule type" value="Genomic_DNA"/>
</dbReference>
<proteinExistence type="predicted"/>
<gene>
    <name evidence="2" type="ORF">TCAP_07544</name>
</gene>
<evidence type="ECO:0000256" key="1">
    <source>
        <dbReference type="SAM" id="MobiDB-lite"/>
    </source>
</evidence>
<organism evidence="2 3">
    <name type="scientific">Tolypocladium capitatum</name>
    <dbReference type="NCBI Taxonomy" id="45235"/>
    <lineage>
        <taxon>Eukaryota</taxon>
        <taxon>Fungi</taxon>
        <taxon>Dikarya</taxon>
        <taxon>Ascomycota</taxon>
        <taxon>Pezizomycotina</taxon>
        <taxon>Sordariomycetes</taxon>
        <taxon>Hypocreomycetidae</taxon>
        <taxon>Hypocreales</taxon>
        <taxon>Ophiocordycipitaceae</taxon>
        <taxon>Tolypocladium</taxon>
    </lineage>
</organism>
<dbReference type="OrthoDB" id="10261408at2759"/>
<reference evidence="2 3" key="1">
    <citation type="submission" date="2017-08" db="EMBL/GenBank/DDBJ databases">
        <title>Harnessing the power of phylogenomics to disentangle the directionality and signatures of interkingdom host jumping in the parasitic fungal genus Tolypocladium.</title>
        <authorList>
            <person name="Quandt C.A."/>
            <person name="Patterson W."/>
            <person name="Spatafora J.W."/>
        </authorList>
    </citation>
    <scope>NUCLEOTIDE SEQUENCE [LARGE SCALE GENOMIC DNA]</scope>
    <source>
        <strain evidence="2 3">CBS 113982</strain>
    </source>
</reference>
<dbReference type="Proteomes" id="UP000236621">
    <property type="component" value="Unassembled WGS sequence"/>
</dbReference>
<accession>A0A2K3PSS5</accession>
<feature type="compositionally biased region" description="Basic residues" evidence="1">
    <location>
        <begin position="90"/>
        <end position="99"/>
    </location>
</feature>